<dbReference type="InterPro" id="IPR032466">
    <property type="entry name" value="Metal_Hydrolase"/>
</dbReference>
<dbReference type="AlphaFoldDB" id="D3BNF2"/>
<name>D3BNF2_HETP5</name>
<gene>
    <name evidence="5" type="ORF">PPL_09564</name>
</gene>
<dbReference type="SUPFAM" id="SSF51556">
    <property type="entry name" value="Metallo-dependent hydrolases"/>
    <property type="match status" value="1"/>
</dbReference>
<dbReference type="SUPFAM" id="SSF51338">
    <property type="entry name" value="Composite domain of metallo-dependent hydrolases"/>
    <property type="match status" value="1"/>
</dbReference>
<reference evidence="5 6" key="1">
    <citation type="journal article" date="2011" name="Genome Res.">
        <title>Phylogeny-wide analysis of social amoeba genomes highlights ancient origins for complex intercellular communication.</title>
        <authorList>
            <person name="Heidel A.J."/>
            <person name="Lawal H.M."/>
            <person name="Felder M."/>
            <person name="Schilde C."/>
            <person name="Helps N.R."/>
            <person name="Tunggal B."/>
            <person name="Rivero F."/>
            <person name="John U."/>
            <person name="Schleicher M."/>
            <person name="Eichinger L."/>
            <person name="Platzer M."/>
            <person name="Noegel A.A."/>
            <person name="Schaap P."/>
            <person name="Gloeckner G."/>
        </authorList>
    </citation>
    <scope>NUCLEOTIDE SEQUENCE [LARGE SCALE GENOMIC DNA]</scope>
    <source>
        <strain evidence="6">ATCC 26659 / Pp 5 / PN500</strain>
    </source>
</reference>
<dbReference type="FunCoup" id="D3BNF2">
    <property type="interactions" value="27"/>
</dbReference>
<sequence length="517" mass="57778">MSSEFSLRIGSRHKHAYHIINKYSEEPHNNYTILIIIDTPNQNRLFEEQIKSIMTLIEADLAIVAKWIIPVVPRQTVYRDHCLVIKDGLILDIVRAADLKEKYNVRQVNHLGDAPDSADEHILIPGLFNMHAHSALSLLRGYADDVSLHDWLTKFIWPAESAHLSEEFVRLGTELACAEMIRTGTTYCNEMYFFPEVAAEVIARSGMRGTVAVPIIKFPSSYAKDESDYIEKGEKLIAHYHGHDHIKVSLGPHAVYTITDEAYTRVKELSEQHNLVIHTHLHETHREVDDEVATNGVRPIARLERLGILSKRLVAVHMTHLNTGEISLLKEKQVNVVHCPESNLKLGVAGICPVHQLMENGVNVGIGTDSAASNDDLDMLGELRCAAYVDKLCFNVAMKEQQPAPGQSVTNAAQILEMATINGAKALGVDRQLGSLEIGKKADIVAVKVTSPPIYDPISHLVYVGTNRVCDVWVDGKQLLKESKLTEIDENQIKQKVKAFSEKILTMRPKTDTKIIQ</sequence>
<dbReference type="PANTHER" id="PTHR43794">
    <property type="entry name" value="AMINOHYDROLASE SSNA-RELATED"/>
    <property type="match status" value="1"/>
</dbReference>
<dbReference type="STRING" id="670386.D3BNF2"/>
<evidence type="ECO:0000313" key="6">
    <source>
        <dbReference type="Proteomes" id="UP000001396"/>
    </source>
</evidence>
<dbReference type="Proteomes" id="UP000001396">
    <property type="component" value="Unassembled WGS sequence"/>
</dbReference>
<keyword evidence="2 5" id="KW-0378">Hydrolase</keyword>
<evidence type="ECO:0000256" key="3">
    <source>
        <dbReference type="ARBA" id="ARBA00022833"/>
    </source>
</evidence>
<dbReference type="EMBL" id="ADBJ01000044">
    <property type="protein sequence ID" value="EFA76812.1"/>
    <property type="molecule type" value="Genomic_DNA"/>
</dbReference>
<dbReference type="InParanoid" id="D3BNF2"/>
<comment type="caution">
    <text evidence="5">The sequence shown here is derived from an EMBL/GenBank/DDBJ whole genome shotgun (WGS) entry which is preliminary data.</text>
</comment>
<dbReference type="GO" id="GO:0046872">
    <property type="term" value="F:metal ion binding"/>
    <property type="evidence" value="ECO:0007669"/>
    <property type="project" value="UniProtKB-KW"/>
</dbReference>
<dbReference type="GeneID" id="31365039"/>
<dbReference type="CDD" id="cd01298">
    <property type="entry name" value="ATZ_TRZ_like"/>
    <property type="match status" value="1"/>
</dbReference>
<keyword evidence="1" id="KW-0479">Metal-binding</keyword>
<dbReference type="PANTHER" id="PTHR43794:SF11">
    <property type="entry name" value="AMIDOHYDROLASE-RELATED DOMAIN-CONTAINING PROTEIN"/>
    <property type="match status" value="1"/>
</dbReference>
<evidence type="ECO:0000259" key="4">
    <source>
        <dbReference type="Pfam" id="PF01979"/>
    </source>
</evidence>
<evidence type="ECO:0000256" key="2">
    <source>
        <dbReference type="ARBA" id="ARBA00022801"/>
    </source>
</evidence>
<organism evidence="5 6">
    <name type="scientific">Heterostelium pallidum (strain ATCC 26659 / Pp 5 / PN500)</name>
    <name type="common">Cellular slime mold</name>
    <name type="synonym">Polysphondylium pallidum</name>
    <dbReference type="NCBI Taxonomy" id="670386"/>
    <lineage>
        <taxon>Eukaryota</taxon>
        <taxon>Amoebozoa</taxon>
        <taxon>Evosea</taxon>
        <taxon>Eumycetozoa</taxon>
        <taxon>Dictyostelia</taxon>
        <taxon>Acytosteliales</taxon>
        <taxon>Acytosteliaceae</taxon>
        <taxon>Heterostelium</taxon>
    </lineage>
</organism>
<feature type="domain" description="Amidohydrolase-related" evidence="4">
    <location>
        <begin position="122"/>
        <end position="478"/>
    </location>
</feature>
<evidence type="ECO:0000256" key="1">
    <source>
        <dbReference type="ARBA" id="ARBA00022723"/>
    </source>
</evidence>
<dbReference type="Gene3D" id="3.20.20.140">
    <property type="entry name" value="Metal-dependent hydrolases"/>
    <property type="match status" value="1"/>
</dbReference>
<dbReference type="OMA" id="WLVPVEP"/>
<dbReference type="InterPro" id="IPR011059">
    <property type="entry name" value="Metal-dep_hydrolase_composite"/>
</dbReference>
<evidence type="ECO:0000313" key="5">
    <source>
        <dbReference type="EMBL" id="EFA76812.1"/>
    </source>
</evidence>
<dbReference type="FunFam" id="3.20.20.140:FF:000014">
    <property type="entry name" value="5-methylthioadenosine/S-adenosylhomocysteine deaminase"/>
    <property type="match status" value="1"/>
</dbReference>
<dbReference type="RefSeq" id="XP_020428944.1">
    <property type="nucleotide sequence ID" value="XM_020580357.1"/>
</dbReference>
<keyword evidence="3" id="KW-0862">Zinc</keyword>
<proteinExistence type="predicted"/>
<dbReference type="GO" id="GO:0016814">
    <property type="term" value="F:hydrolase activity, acting on carbon-nitrogen (but not peptide) bonds, in cyclic amidines"/>
    <property type="evidence" value="ECO:0007669"/>
    <property type="project" value="UniProtKB-ARBA"/>
</dbReference>
<dbReference type="Pfam" id="PF01979">
    <property type="entry name" value="Amidohydro_1"/>
    <property type="match status" value="1"/>
</dbReference>
<protein>
    <submittedName>
        <fullName evidence="5">Putative amidohydrolase</fullName>
    </submittedName>
</protein>
<dbReference type="InterPro" id="IPR006680">
    <property type="entry name" value="Amidohydro-rel"/>
</dbReference>
<dbReference type="Gene3D" id="2.30.40.10">
    <property type="entry name" value="Urease, subunit C, domain 1"/>
    <property type="match status" value="1"/>
</dbReference>
<keyword evidence="6" id="KW-1185">Reference proteome</keyword>
<dbReference type="GO" id="GO:0019239">
    <property type="term" value="F:deaminase activity"/>
    <property type="evidence" value="ECO:0007669"/>
    <property type="project" value="UniProtKB-ARBA"/>
</dbReference>
<dbReference type="NCBIfam" id="NF006549">
    <property type="entry name" value="PRK09045.1"/>
    <property type="match status" value="1"/>
</dbReference>
<dbReference type="InterPro" id="IPR050287">
    <property type="entry name" value="MTA/SAH_deaminase"/>
</dbReference>
<accession>D3BNF2</accession>